<dbReference type="Pfam" id="PF03564">
    <property type="entry name" value="DUF1759"/>
    <property type="match status" value="1"/>
</dbReference>
<dbReference type="InterPro" id="IPR012337">
    <property type="entry name" value="RNaseH-like_sf"/>
</dbReference>
<organism evidence="2">
    <name type="scientific">Cacopsylla melanoneura</name>
    <dbReference type="NCBI Taxonomy" id="428564"/>
    <lineage>
        <taxon>Eukaryota</taxon>
        <taxon>Metazoa</taxon>
        <taxon>Ecdysozoa</taxon>
        <taxon>Arthropoda</taxon>
        <taxon>Hexapoda</taxon>
        <taxon>Insecta</taxon>
        <taxon>Pterygota</taxon>
        <taxon>Neoptera</taxon>
        <taxon>Paraneoptera</taxon>
        <taxon>Hemiptera</taxon>
        <taxon>Sternorrhyncha</taxon>
        <taxon>Psylloidea</taxon>
        <taxon>Psyllidae</taxon>
        <taxon>Psyllinae</taxon>
        <taxon>Cacopsylla</taxon>
    </lineage>
</organism>
<dbReference type="PANTHER" id="PTHR47331">
    <property type="entry name" value="PHD-TYPE DOMAIN-CONTAINING PROTEIN"/>
    <property type="match status" value="1"/>
</dbReference>
<name>A0A8D8RIN3_9HEMI</name>
<dbReference type="GO" id="GO:0003676">
    <property type="term" value="F:nucleic acid binding"/>
    <property type="evidence" value="ECO:0007669"/>
    <property type="project" value="InterPro"/>
</dbReference>
<dbReference type="GO" id="GO:0015074">
    <property type="term" value="P:DNA integration"/>
    <property type="evidence" value="ECO:0007669"/>
    <property type="project" value="InterPro"/>
</dbReference>
<feature type="domain" description="Integrase catalytic" evidence="1">
    <location>
        <begin position="1430"/>
        <end position="1623"/>
    </location>
</feature>
<dbReference type="PROSITE" id="PS50994">
    <property type="entry name" value="INTEGRASE"/>
    <property type="match status" value="1"/>
</dbReference>
<evidence type="ECO:0000313" key="2">
    <source>
        <dbReference type="EMBL" id="CAG6652103.1"/>
    </source>
</evidence>
<dbReference type="Pfam" id="PF18701">
    <property type="entry name" value="DUF5641"/>
    <property type="match status" value="1"/>
</dbReference>
<dbReference type="Pfam" id="PF05380">
    <property type="entry name" value="Peptidase_A17"/>
    <property type="match status" value="1"/>
</dbReference>
<dbReference type="PANTHER" id="PTHR47331:SF1">
    <property type="entry name" value="GAG-LIKE PROTEIN"/>
    <property type="match status" value="1"/>
</dbReference>
<dbReference type="GO" id="GO:0071897">
    <property type="term" value="P:DNA biosynthetic process"/>
    <property type="evidence" value="ECO:0007669"/>
    <property type="project" value="UniProtKB-ARBA"/>
</dbReference>
<dbReference type="EMBL" id="HBUF01170052">
    <property type="protein sequence ID" value="CAG6652102.1"/>
    <property type="molecule type" value="Transcribed_RNA"/>
</dbReference>
<proteinExistence type="predicted"/>
<dbReference type="InterPro" id="IPR043502">
    <property type="entry name" value="DNA/RNA_pol_sf"/>
</dbReference>
<sequence length="1739" mass="194227">MAPTAAQQLDYQVKIREKYFTRLQLAYDLIKKPEKVSIFYARCDNLLDTFEQFGKVSDNIELLNTQLDNTQTPVNTVAENKSFDEMYFEVKAHLAKLKNDAAEAAASAVTENAGSSGTTNPPTSFRLKLPTISVPVFSGDLVEFPSWKSLYDEIVHTCEQLSDIQKFSYLKQYLQGPALATIQNVSFCAANYPLAYRTLTERFSQKRIIAATHLNKILQFQPLMKDTVSSLSSYLDEFCTTVESLRGLNIPDFREFVLVHHCLRALDPKTRMEFETEMADTAFPSYANLIKFVKAKRSALEVYSVESSFASTSKPINYNKPPSNQSNHHRMLVTTNLSPQPSKSSDFAKTVSFGRKCAACDKPGHMLSKCEKFLKMEPHQRFAVVKQAQLCFGCFASNHSSMNCNSVYKCRVCGSSSHNSLLHKSENRPSPSDPPPRNTAISGVMQSSLQSCSSILLGTAIVKVKDYMGAWIPIRCVIDAGSQISAVTEKLAQTLKLPRQRSAIQICGIGADTPIQSKGEIKCQVSPHSVADNESLWIHCVVLPKIAADLPSTIPSSVLQRFKHLKLADSSYLDKQLSASIDMLIGAEHYAHLITSDVPVITGFPSAIPSKFGWLLMGAVRETSESSSHHQPKCSSLFVSSIEDPIATQLQRFWEMENVCDSTQRENPDDLACEQHFVKTHFRDKSGAYVVSLPFRDNLPPNLGTNQIFALNRLTSIKKRLDKDPKSKELYYENLNDYIQNGHMVPASVKSDYLLVHFGVRKESSTTKLRVVFDPNVKGSHQVSLAESLLVGPKLQNDIGDLLISFRLNAVALTCDVQAMYRSICVNESDRKYQHILWYDGDNPEIKEFEITRVLFGLPSSPYQAQRVLKQLVEDEGEKYPSAAPVVLDDIYVDDVVTGGQNVSDVINLRDQLIALLRAGGFNLRKFASSHPDVLRDLPQEVCELPHDLGSDESIKLLGMKWNPSTDVFFYTIMPPDSNNVTKRKILSSVASIYDLNGYLSPVTIWMKIFLQKLWLDKSVSWDSPLSPELNRQWVQFASELPLLSQVNIPRFILPSKSADLVGFADASNEAFGAVVYLRVNDQDQVTTHLLRAKTKVAPLKVHTINRLELCAALLLAKVINSLKFLSKRVDINNIYLFSDSVTVLSWLKTPPHQLKIYVANRVSQILELTEPDQWSHVTTERNSADPASRGLRPSQLVNNGLWFRGPSFLKSDPDSWPTQPVTLQAKNLPELKPTVLVTKAEENQLIVTVQKYSSLDKLKSVMAYVLRFIHNVKNPSDKRSNALSISELRESLLVCVRISQNFHLHEEMKAVKSGHKCPADLQHFSPIINSSGILAVGGRLAHAPIPDSAKHPILIPKKCHLATLLVRHFHALTLHGGPKIVQSLLQQQYWIIGAKNLIRSEISKCVPCSKMKPIFRQPMMADLPVSRYTQGRPFLNVGVDYAGPFTYKTGPRRNSPLSKCYFAIFVCMSTKCIHLELVSDLSTAAFLACLDRFVGRRGLPTCIFSDNGTNFRGAASYLADVQLFLQSAEAEISHYLQRKEIKWSFIPPSAPNFGGLWEAGVRSVKKHLAHVLNGQTWNFEMISTILISIEGILNSRPICGINSSPNDGVNYLTPGHFLIGAPLLARPEHDLSEEPMSHLQRWKLITHITQCFWKKWSKDYLNTLIQRPKWTQPSDGVKVGDVALIQGVNLPSQMWPVGVVTSISPGPDGVVRVVKLKTAKGEVTRPVSKVAILPLSSQ</sequence>
<dbReference type="InterPro" id="IPR036397">
    <property type="entry name" value="RNaseH_sf"/>
</dbReference>
<reference evidence="2" key="1">
    <citation type="submission" date="2021-05" db="EMBL/GenBank/DDBJ databases">
        <authorList>
            <person name="Alioto T."/>
            <person name="Alioto T."/>
            <person name="Gomez Garrido J."/>
        </authorList>
    </citation>
    <scope>NUCLEOTIDE SEQUENCE</scope>
</reference>
<evidence type="ECO:0000259" key="1">
    <source>
        <dbReference type="PROSITE" id="PS50994"/>
    </source>
</evidence>
<dbReference type="InterPro" id="IPR040676">
    <property type="entry name" value="DUF5641"/>
</dbReference>
<dbReference type="SUPFAM" id="SSF56672">
    <property type="entry name" value="DNA/RNA polymerases"/>
    <property type="match status" value="1"/>
</dbReference>
<accession>A0A8D8RIN3</accession>
<dbReference type="EMBL" id="HBUF01170054">
    <property type="protein sequence ID" value="CAG6652104.1"/>
    <property type="molecule type" value="Transcribed_RNA"/>
</dbReference>
<dbReference type="EMBL" id="HBUF01170053">
    <property type="protein sequence ID" value="CAG6652103.1"/>
    <property type="molecule type" value="Transcribed_RNA"/>
</dbReference>
<dbReference type="SUPFAM" id="SSF53098">
    <property type="entry name" value="Ribonuclease H-like"/>
    <property type="match status" value="1"/>
</dbReference>
<dbReference type="InterPro" id="IPR005312">
    <property type="entry name" value="DUF1759"/>
</dbReference>
<dbReference type="GO" id="GO:0042575">
    <property type="term" value="C:DNA polymerase complex"/>
    <property type="evidence" value="ECO:0007669"/>
    <property type="project" value="UniProtKB-ARBA"/>
</dbReference>
<dbReference type="InterPro" id="IPR001584">
    <property type="entry name" value="Integrase_cat-core"/>
</dbReference>
<dbReference type="Gene3D" id="3.30.420.10">
    <property type="entry name" value="Ribonuclease H-like superfamily/Ribonuclease H"/>
    <property type="match status" value="1"/>
</dbReference>
<dbReference type="InterPro" id="IPR008042">
    <property type="entry name" value="Retrotrans_Pao"/>
</dbReference>
<protein>
    <recommendedName>
        <fullName evidence="1">Integrase catalytic domain-containing protein</fullName>
    </recommendedName>
</protein>